<evidence type="ECO:0000256" key="1">
    <source>
        <dbReference type="SAM" id="Coils"/>
    </source>
</evidence>
<comment type="caution">
    <text evidence="2">The sequence shown here is derived from an EMBL/GenBank/DDBJ whole genome shotgun (WGS) entry which is preliminary data.</text>
</comment>
<dbReference type="EMBL" id="MLJW01002036">
    <property type="protein sequence ID" value="OIQ75854.1"/>
    <property type="molecule type" value="Genomic_DNA"/>
</dbReference>
<keyword evidence="1" id="KW-0175">Coiled coil</keyword>
<dbReference type="AlphaFoldDB" id="A0A1J5PWJ1"/>
<name>A0A1J5PWJ1_9ZZZZ</name>
<accession>A0A1J5PWJ1</accession>
<protein>
    <recommendedName>
        <fullName evidence="3">Lipase chaperone</fullName>
    </recommendedName>
</protein>
<evidence type="ECO:0000313" key="2">
    <source>
        <dbReference type="EMBL" id="OIQ75854.1"/>
    </source>
</evidence>
<reference evidence="2" key="1">
    <citation type="submission" date="2016-10" db="EMBL/GenBank/DDBJ databases">
        <title>Sequence of Gallionella enrichment culture.</title>
        <authorList>
            <person name="Poehlein A."/>
            <person name="Muehling M."/>
            <person name="Daniel R."/>
        </authorList>
    </citation>
    <scope>NUCLEOTIDE SEQUENCE</scope>
</reference>
<evidence type="ECO:0008006" key="3">
    <source>
        <dbReference type="Google" id="ProtNLM"/>
    </source>
</evidence>
<feature type="coiled-coil region" evidence="1">
    <location>
        <begin position="133"/>
        <end position="183"/>
    </location>
</feature>
<organism evidence="2">
    <name type="scientific">mine drainage metagenome</name>
    <dbReference type="NCBI Taxonomy" id="410659"/>
    <lineage>
        <taxon>unclassified sequences</taxon>
        <taxon>metagenomes</taxon>
        <taxon>ecological metagenomes</taxon>
    </lineage>
</organism>
<gene>
    <name evidence="2" type="ORF">GALL_424700</name>
</gene>
<sequence length="212" mass="24073">MSGEAYWLLTALAVGLLVFGDSRYYKSGHAIAPTRKPDASRQAATPPVRPATFPVITLDHITPNGQAITSAQAVKVFRLYMLAIGYLDKQELPDWARYFAEDMKSHGQELASDVAEERRKFKEYSELIGAPEIRALKRQLQKTNDNVKRDAIELKIAGYQSEIDEEEKYLRKAQAMLQAFRADKRRFVVDYINNLTQPKVEPEHMSAVQTVI</sequence>
<proteinExistence type="predicted"/>